<dbReference type="Proteomes" id="UP000317938">
    <property type="component" value="Unassembled WGS sequence"/>
</dbReference>
<dbReference type="EMBL" id="VNFF01000001">
    <property type="protein sequence ID" value="TVU86614.1"/>
    <property type="molecule type" value="Genomic_DNA"/>
</dbReference>
<accession>A0ABY3FJD9</accession>
<keyword evidence="1" id="KW-0812">Transmembrane</keyword>
<feature type="transmembrane region" description="Helical" evidence="1">
    <location>
        <begin position="31"/>
        <end position="53"/>
    </location>
</feature>
<evidence type="ECO:0000313" key="2">
    <source>
        <dbReference type="EMBL" id="TVU86614.1"/>
    </source>
</evidence>
<reference evidence="2 3" key="1">
    <citation type="submission" date="2019-07" db="EMBL/GenBank/DDBJ databases">
        <title>Diversity of Bacteria from Kongsfjorden, Arctic.</title>
        <authorList>
            <person name="Yu Y."/>
        </authorList>
    </citation>
    <scope>NUCLEOTIDE SEQUENCE [LARGE SCALE GENOMIC DNA]</scope>
    <source>
        <strain evidence="2 3">SM1927</strain>
    </source>
</reference>
<comment type="caution">
    <text evidence="2">The sequence shown here is derived from an EMBL/GenBank/DDBJ whole genome shotgun (WGS) entry which is preliminary data.</text>
</comment>
<protein>
    <submittedName>
        <fullName evidence="2">Uncharacterized protein</fullName>
    </submittedName>
</protein>
<sequence length="79" mass="8793">MNFIKQVIGYGLFIPFIIFYSYMLGPLLKAILLPGGILMLWIILGPKEGYLALTKAFATKGKAKKCDRSGWLILAKQAD</sequence>
<proteinExistence type="predicted"/>
<feature type="transmembrane region" description="Helical" evidence="1">
    <location>
        <begin position="7"/>
        <end position="25"/>
    </location>
</feature>
<gene>
    <name evidence="2" type="ORF">FQP85_01460</name>
</gene>
<keyword evidence="1" id="KW-0472">Membrane</keyword>
<name>A0ABY3FJD9_9GAMM</name>
<evidence type="ECO:0000313" key="3">
    <source>
        <dbReference type="Proteomes" id="UP000317938"/>
    </source>
</evidence>
<keyword evidence="1" id="KW-1133">Transmembrane helix</keyword>
<keyword evidence="3" id="KW-1185">Reference proteome</keyword>
<dbReference type="RefSeq" id="WP_145233341.1">
    <property type="nucleotide sequence ID" value="NZ_VNFF01000001.1"/>
</dbReference>
<evidence type="ECO:0000256" key="1">
    <source>
        <dbReference type="SAM" id="Phobius"/>
    </source>
</evidence>
<organism evidence="2 3">
    <name type="scientific">Pseudoalteromonas neustonica</name>
    <dbReference type="NCBI Taxonomy" id="1840331"/>
    <lineage>
        <taxon>Bacteria</taxon>
        <taxon>Pseudomonadati</taxon>
        <taxon>Pseudomonadota</taxon>
        <taxon>Gammaproteobacteria</taxon>
        <taxon>Alteromonadales</taxon>
        <taxon>Pseudoalteromonadaceae</taxon>
        <taxon>Pseudoalteromonas</taxon>
    </lineage>
</organism>